<accession>A0ABS6JD25</accession>
<dbReference type="EMBL" id="JAHQCS010000077">
    <property type="protein sequence ID" value="MBU9711569.1"/>
    <property type="molecule type" value="Genomic_DNA"/>
</dbReference>
<gene>
    <name evidence="1" type="ORF">KS419_07460</name>
</gene>
<evidence type="ECO:0000313" key="2">
    <source>
        <dbReference type="Proteomes" id="UP000784880"/>
    </source>
</evidence>
<protein>
    <submittedName>
        <fullName evidence="1">DUF1643 domain-containing protein</fullName>
    </submittedName>
</protein>
<sequence length="234" mass="26792">MEFLSAAKLKKEFKVEASFYQIKVGNKKYQCRNNAVIMRHDFLRDDQPDAVIVMANPGSCSPSDKSYEAPVVQGTIKNVDYVSVEDDQTQRQLMRLMKLMDWNVLSIINLSDLCSGNMKDFRNKLNELEGYNFKGHSIFSEDRNEEREKLFDTNSKLILAWGGNSIIRKLACDALAKLPKAKLIVGLPGRSKWSFRHPFPMIKEKCKAWLKDMLDQLNTSDSKTQIAATKECNK</sequence>
<dbReference type="Proteomes" id="UP000784880">
    <property type="component" value="Unassembled WGS sequence"/>
</dbReference>
<evidence type="ECO:0000313" key="1">
    <source>
        <dbReference type="EMBL" id="MBU9711569.1"/>
    </source>
</evidence>
<name>A0ABS6JD25_9BACI</name>
<dbReference type="RefSeq" id="WP_217065518.1">
    <property type="nucleotide sequence ID" value="NZ_JAHQCS010000077.1"/>
</dbReference>
<keyword evidence="2" id="KW-1185">Reference proteome</keyword>
<comment type="caution">
    <text evidence="1">The sequence shown here is derived from an EMBL/GenBank/DDBJ whole genome shotgun (WGS) entry which is preliminary data.</text>
</comment>
<proteinExistence type="predicted"/>
<organism evidence="1 2">
    <name type="scientific">Evansella tamaricis</name>
    <dbReference type="NCBI Taxonomy" id="2069301"/>
    <lineage>
        <taxon>Bacteria</taxon>
        <taxon>Bacillati</taxon>
        <taxon>Bacillota</taxon>
        <taxon>Bacilli</taxon>
        <taxon>Bacillales</taxon>
        <taxon>Bacillaceae</taxon>
        <taxon>Evansella</taxon>
    </lineage>
</organism>
<reference evidence="1 2" key="1">
    <citation type="submission" date="2021-06" db="EMBL/GenBank/DDBJ databases">
        <title>Bacillus sp. RD4P76, an endophyte from a halophyte.</title>
        <authorList>
            <person name="Sun J.-Q."/>
        </authorList>
    </citation>
    <scope>NUCLEOTIDE SEQUENCE [LARGE SCALE GENOMIC DNA]</scope>
    <source>
        <strain evidence="1 2">CGMCC 1.15917</strain>
    </source>
</reference>